<organism evidence="3 4">
    <name type="scientific">Xanthocytophaga agilis</name>
    <dbReference type="NCBI Taxonomy" id="3048010"/>
    <lineage>
        <taxon>Bacteria</taxon>
        <taxon>Pseudomonadati</taxon>
        <taxon>Bacteroidota</taxon>
        <taxon>Cytophagia</taxon>
        <taxon>Cytophagales</taxon>
        <taxon>Rhodocytophagaceae</taxon>
        <taxon>Xanthocytophaga</taxon>
    </lineage>
</organism>
<dbReference type="Proteomes" id="UP001232063">
    <property type="component" value="Unassembled WGS sequence"/>
</dbReference>
<dbReference type="GO" id="GO:0016788">
    <property type="term" value="F:hydrolase activity, acting on ester bonds"/>
    <property type="evidence" value="ECO:0007669"/>
    <property type="project" value="UniProtKB-ARBA"/>
</dbReference>
<gene>
    <name evidence="3" type="ORF">QNI22_24940</name>
</gene>
<protein>
    <submittedName>
        <fullName evidence="3">GDSL-type esterase/lipase family protein</fullName>
    </submittedName>
</protein>
<comment type="caution">
    <text evidence="3">The sequence shown here is derived from an EMBL/GenBank/DDBJ whole genome shotgun (WGS) entry which is preliminary data.</text>
</comment>
<dbReference type="InterPro" id="IPR013830">
    <property type="entry name" value="SGNH_hydro"/>
</dbReference>
<dbReference type="Gene3D" id="3.40.50.1110">
    <property type="entry name" value="SGNH hydrolase"/>
    <property type="match status" value="1"/>
</dbReference>
<evidence type="ECO:0000313" key="3">
    <source>
        <dbReference type="EMBL" id="MDJ1503934.1"/>
    </source>
</evidence>
<dbReference type="PANTHER" id="PTHR30383">
    <property type="entry name" value="THIOESTERASE 1/PROTEASE 1/LYSOPHOSPHOLIPASE L1"/>
    <property type="match status" value="1"/>
</dbReference>
<dbReference type="SUPFAM" id="SSF52266">
    <property type="entry name" value="SGNH hydrolase"/>
    <property type="match status" value="1"/>
</dbReference>
<sequence length="430" mass="47888">MTQKIVWGLLALSLLLSSFSGKLPVSSIQPYSSKAAKAASAYPFIKQDKNQIITYHGESMKYFYASLDSLSHHTKQKVNVIHIGDSHIQADFFSGHLREMLQADTLFGNGGRGLVFPYNAVRTNAPDNLKIAYTGIWEGCRNISRDKSCNWGLAGITATTYSPVATLTIDPTTKAVLPYSFTKVRIFFDTRDSTNFLLKILNQDTPLNIKLEDGYAILELPQPTTSITLGFEKSSEEQNHFTLQGIALENDQPGIQYHSAGVNGAEVTSVLRMPSLEKNIAVLKPDLVIISLGTNDAFRNLDTKLFKRNYGELIQRIRRASPHTSILLTTPGDNLRGKKYVNPDNAKAVKIMNELAEETGVAVWDFYEVMGGLQSIKRWYVNKLAAYDKVHLTQHGYMLQAELLYDALLNDYETYKHNKEGRPLAAGGGK</sequence>
<dbReference type="InterPro" id="IPR051532">
    <property type="entry name" value="Ester_Hydrolysis_Enzymes"/>
</dbReference>
<name>A0AAE3R9G6_9BACT</name>
<feature type="signal peptide" evidence="1">
    <location>
        <begin position="1"/>
        <end position="22"/>
    </location>
</feature>
<dbReference type="EMBL" id="JASJOU010000010">
    <property type="protein sequence ID" value="MDJ1503934.1"/>
    <property type="molecule type" value="Genomic_DNA"/>
</dbReference>
<evidence type="ECO:0000313" key="4">
    <source>
        <dbReference type="Proteomes" id="UP001232063"/>
    </source>
</evidence>
<dbReference type="RefSeq" id="WP_314514709.1">
    <property type="nucleotide sequence ID" value="NZ_JASJOU010000010.1"/>
</dbReference>
<dbReference type="AlphaFoldDB" id="A0AAE3R9G6"/>
<feature type="chain" id="PRO_5042098990" evidence="1">
    <location>
        <begin position="23"/>
        <end position="430"/>
    </location>
</feature>
<dbReference type="InterPro" id="IPR036514">
    <property type="entry name" value="SGNH_hydro_sf"/>
</dbReference>
<reference evidence="3" key="1">
    <citation type="submission" date="2023-05" db="EMBL/GenBank/DDBJ databases">
        <authorList>
            <person name="Zhang X."/>
        </authorList>
    </citation>
    <scope>NUCLEOTIDE SEQUENCE</scope>
    <source>
        <strain evidence="3">BD1B2-1</strain>
    </source>
</reference>
<dbReference type="Gene3D" id="2.60.120.1360">
    <property type="match status" value="1"/>
</dbReference>
<evidence type="ECO:0000259" key="2">
    <source>
        <dbReference type="Pfam" id="PF13472"/>
    </source>
</evidence>
<evidence type="ECO:0000256" key="1">
    <source>
        <dbReference type="SAM" id="SignalP"/>
    </source>
</evidence>
<dbReference type="PANTHER" id="PTHR30383:SF29">
    <property type="entry name" value="SGNH HYDROLASE-TYPE ESTERASE DOMAIN-CONTAINING PROTEIN"/>
    <property type="match status" value="1"/>
</dbReference>
<accession>A0AAE3R9G6</accession>
<proteinExistence type="predicted"/>
<keyword evidence="4" id="KW-1185">Reference proteome</keyword>
<feature type="domain" description="SGNH hydrolase-type esterase" evidence="2">
    <location>
        <begin position="226"/>
        <end position="397"/>
    </location>
</feature>
<keyword evidence="1" id="KW-0732">Signal</keyword>
<dbReference type="Pfam" id="PF13472">
    <property type="entry name" value="Lipase_GDSL_2"/>
    <property type="match status" value="1"/>
</dbReference>